<dbReference type="HOGENOM" id="CLU_2382668_0_0_5"/>
<proteinExistence type="predicted"/>
<gene>
    <name evidence="1" type="ordered locus">CKC_03480</name>
</gene>
<dbReference type="GeneID" id="96886175"/>
<dbReference type="Proteomes" id="UP000007038">
    <property type="component" value="Chromosome"/>
</dbReference>
<dbReference type="EMBL" id="CP002371">
    <property type="protein sequence ID" value="ADR52445.1"/>
    <property type="molecule type" value="Genomic_DNA"/>
</dbReference>
<reference evidence="1 2" key="3">
    <citation type="journal article" date="2011" name="PLoS ONE">
        <title>The Complete Genome Sequence of 'Candidatus Liberibacter solanacearum', the Bacterium Associated with Potato Zebra Chip Disease.</title>
        <authorList>
            <person name="Lin H."/>
            <person name="Lou B."/>
            <person name="Glynn J.M."/>
            <person name="Doddapaneni H."/>
            <person name="Civerolo E.L."/>
            <person name="Chen C."/>
            <person name="Duan Y."/>
            <person name="Zhou L."/>
            <person name="Vahling C.M."/>
        </authorList>
    </citation>
    <scope>NUCLEOTIDE SEQUENCE [LARGE SCALE GENOMIC DNA]</scope>
    <source>
        <strain evidence="1 2">CLso-ZC1</strain>
    </source>
</reference>
<evidence type="ECO:0000313" key="1">
    <source>
        <dbReference type="EMBL" id="ADR52445.1"/>
    </source>
</evidence>
<reference evidence="2" key="1">
    <citation type="submission" date="2010-11" db="EMBL/GenBank/DDBJ databases">
        <title>Complete genome sequence of Candidatus Liberibacter solanacearum CLso-ZC1.</title>
        <authorList>
            <person name="Lin H."/>
            <person name="Doddapaneni H.V."/>
            <person name="Lou B."/>
            <person name="Civerolo E.L."/>
            <person name="Chen C."/>
            <person name="Duan Y."/>
            <person name="Zhou L."/>
            <person name="Glynn J."/>
        </authorList>
    </citation>
    <scope>NUCLEOTIDE SEQUENCE [LARGE SCALE GENOMIC DNA]</scope>
    <source>
        <strain evidence="2">CLso-ZC1</strain>
    </source>
</reference>
<name>E4UBE0_LIBSC</name>
<protein>
    <submittedName>
        <fullName evidence="1">Uncharacterized protein</fullName>
    </submittedName>
</protein>
<dbReference type="KEGG" id="lso:CKC_03480"/>
<dbReference type="STRING" id="658172.CKC_03480"/>
<accession>E4UBE0</accession>
<sequence>MVFRRKRTYARSNFGRSNFGRSNFGRSNYSGGSNYYTRGNYPGSAKPRNRFTGFMKNGRWYYYKSKTLKNRSVRSGNRVYRKKNVGQQGLILQLPAGSQVVNVSSKRKYTKSRF</sequence>
<dbReference type="RefSeq" id="WP_013462101.1">
    <property type="nucleotide sequence ID" value="NC_014774.1"/>
</dbReference>
<reference key="2">
    <citation type="submission" date="2010-11" db="EMBL/GenBank/DDBJ databases">
        <authorList>
            <person name="Lin H."/>
            <person name="Doddapaneni H.V."/>
            <person name="Lou B."/>
            <person name="Civerolo E.L."/>
            <person name="Chen C."/>
            <person name="Duan Y."/>
            <person name="Zhou L."/>
            <person name="Glynn J."/>
        </authorList>
    </citation>
    <scope>NUCLEOTIDE SEQUENCE</scope>
    <source>
        <strain>CLso-ZC1</strain>
    </source>
</reference>
<organism evidence="1 2">
    <name type="scientific">Liberibacter solanacearum (strain CLso-ZC1)</name>
    <dbReference type="NCBI Taxonomy" id="658172"/>
    <lineage>
        <taxon>Bacteria</taxon>
        <taxon>Pseudomonadati</taxon>
        <taxon>Pseudomonadota</taxon>
        <taxon>Alphaproteobacteria</taxon>
        <taxon>Hyphomicrobiales</taxon>
        <taxon>Rhizobiaceae</taxon>
        <taxon>Liberibacter</taxon>
    </lineage>
</organism>
<dbReference type="AlphaFoldDB" id="E4UBE0"/>
<evidence type="ECO:0000313" key="2">
    <source>
        <dbReference type="Proteomes" id="UP000007038"/>
    </source>
</evidence>